<name>A0A0K0CVX3_ANGCA</name>
<keyword evidence="7" id="KW-0492">Microsome</keyword>
<keyword evidence="6" id="KW-0256">Endoplasmic reticulum</keyword>
<evidence type="ECO:0000256" key="9">
    <source>
        <dbReference type="ARBA" id="ARBA00023004"/>
    </source>
</evidence>
<dbReference type="GO" id="GO:0020037">
    <property type="term" value="F:heme binding"/>
    <property type="evidence" value="ECO:0007669"/>
    <property type="project" value="UniProtKB-UniRule"/>
</dbReference>
<accession>A0A0K0CVX3</accession>
<comment type="similarity">
    <text evidence="12 14">Belongs to the cytochrome b5 family.</text>
</comment>
<comment type="subcellular location">
    <subcellularLocation>
        <location evidence="1">Endoplasmic reticulum membrane</location>
        <topology evidence="1">Single-pass membrane protein</topology>
        <orientation evidence="1">Cytoplasmic side</orientation>
    </subcellularLocation>
    <subcellularLocation>
        <location evidence="11">Microsome membrane</location>
        <topology evidence="11">Single-pass membrane protein</topology>
        <orientation evidence="11">Cytoplasmic side</orientation>
    </subcellularLocation>
</comment>
<reference evidence="16" key="1">
    <citation type="submission" date="2012-09" db="EMBL/GenBank/DDBJ databases">
        <authorList>
            <person name="Martin A.A."/>
        </authorList>
    </citation>
    <scope>NUCLEOTIDE SEQUENCE</scope>
</reference>
<dbReference type="SMART" id="SM01117">
    <property type="entry name" value="Cyt-b5"/>
    <property type="match status" value="1"/>
</dbReference>
<dbReference type="GO" id="GO:0005789">
    <property type="term" value="C:endoplasmic reticulum membrane"/>
    <property type="evidence" value="ECO:0007669"/>
    <property type="project" value="UniProtKB-SubCell"/>
</dbReference>
<dbReference type="InterPro" id="IPR018506">
    <property type="entry name" value="Cyt_B5_heme-BS"/>
</dbReference>
<dbReference type="PROSITE" id="PS00191">
    <property type="entry name" value="CYTOCHROME_B5_1"/>
    <property type="match status" value="1"/>
</dbReference>
<evidence type="ECO:0000256" key="3">
    <source>
        <dbReference type="ARBA" id="ARBA00022617"/>
    </source>
</evidence>
<dbReference type="PROSITE" id="PS50255">
    <property type="entry name" value="CYTOCHROME_B5_2"/>
    <property type="match status" value="1"/>
</dbReference>
<proteinExistence type="inferred from homology"/>
<dbReference type="STRING" id="6313.A0A0K0CVX3"/>
<dbReference type="SUPFAM" id="SSF55856">
    <property type="entry name" value="Cytochrome b5-like heme/steroid binding domain"/>
    <property type="match status" value="1"/>
</dbReference>
<dbReference type="PANTHER" id="PTHR19359">
    <property type="entry name" value="CYTOCHROME B5"/>
    <property type="match status" value="1"/>
</dbReference>
<keyword evidence="5 14" id="KW-0479">Metal-binding</keyword>
<evidence type="ECO:0000256" key="6">
    <source>
        <dbReference type="ARBA" id="ARBA00022824"/>
    </source>
</evidence>
<dbReference type="WBParaSite" id="ACAC_0000152701-mRNA-1">
    <property type="protein sequence ID" value="ACAC_0000152701-mRNA-1"/>
    <property type="gene ID" value="ACAC_0000152701"/>
</dbReference>
<dbReference type="PANTHER" id="PTHR19359:SF150">
    <property type="entry name" value="CYTOCHROME B5"/>
    <property type="match status" value="1"/>
</dbReference>
<protein>
    <recommendedName>
        <fullName evidence="13">Cytochrome b5</fullName>
    </recommendedName>
</protein>
<dbReference type="PRINTS" id="PR00363">
    <property type="entry name" value="CYTOCHROMEB5"/>
</dbReference>
<evidence type="ECO:0000256" key="5">
    <source>
        <dbReference type="ARBA" id="ARBA00022723"/>
    </source>
</evidence>
<evidence type="ECO:0000313" key="17">
    <source>
        <dbReference type="WBParaSite" id="ACAC_0000152701-mRNA-1"/>
    </source>
</evidence>
<keyword evidence="16" id="KW-1185">Reference proteome</keyword>
<keyword evidence="9 14" id="KW-0408">Iron</keyword>
<keyword evidence="8" id="KW-0249">Electron transport</keyword>
<keyword evidence="3 14" id="KW-0349">Heme</keyword>
<dbReference type="GO" id="GO:0046872">
    <property type="term" value="F:metal ion binding"/>
    <property type="evidence" value="ECO:0007669"/>
    <property type="project" value="UniProtKB-UniRule"/>
</dbReference>
<evidence type="ECO:0000256" key="8">
    <source>
        <dbReference type="ARBA" id="ARBA00022982"/>
    </source>
</evidence>
<dbReference type="Gene3D" id="3.10.120.10">
    <property type="entry name" value="Cytochrome b5-like heme/steroid binding domain"/>
    <property type="match status" value="1"/>
</dbReference>
<dbReference type="InterPro" id="IPR001199">
    <property type="entry name" value="Cyt_B5-like_heme/steroid-bd"/>
</dbReference>
<keyword evidence="10" id="KW-0472">Membrane</keyword>
<evidence type="ECO:0000256" key="10">
    <source>
        <dbReference type="ARBA" id="ARBA00023136"/>
    </source>
</evidence>
<keyword evidence="2" id="KW-0813">Transport</keyword>
<dbReference type="InterPro" id="IPR036400">
    <property type="entry name" value="Cyt_B5-like_heme/steroid_sf"/>
</dbReference>
<evidence type="ECO:0000259" key="15">
    <source>
        <dbReference type="PROSITE" id="PS50255"/>
    </source>
</evidence>
<dbReference type="Pfam" id="PF00173">
    <property type="entry name" value="Cyt-b5"/>
    <property type="match status" value="1"/>
</dbReference>
<evidence type="ECO:0000256" key="13">
    <source>
        <dbReference type="ARBA" id="ARBA00039806"/>
    </source>
</evidence>
<organism evidence="16 17">
    <name type="scientific">Angiostrongylus cantonensis</name>
    <name type="common">Rat lungworm</name>
    <dbReference type="NCBI Taxonomy" id="6313"/>
    <lineage>
        <taxon>Eukaryota</taxon>
        <taxon>Metazoa</taxon>
        <taxon>Ecdysozoa</taxon>
        <taxon>Nematoda</taxon>
        <taxon>Chromadorea</taxon>
        <taxon>Rhabditida</taxon>
        <taxon>Rhabditina</taxon>
        <taxon>Rhabditomorpha</taxon>
        <taxon>Strongyloidea</taxon>
        <taxon>Metastrongylidae</taxon>
        <taxon>Angiostrongylus</taxon>
    </lineage>
</organism>
<evidence type="ECO:0000256" key="12">
    <source>
        <dbReference type="ARBA" id="ARBA00038168"/>
    </source>
</evidence>
<evidence type="ECO:0000256" key="2">
    <source>
        <dbReference type="ARBA" id="ARBA00022448"/>
    </source>
</evidence>
<feature type="domain" description="Cytochrome b5 heme-binding" evidence="15">
    <location>
        <begin position="3"/>
        <end position="79"/>
    </location>
</feature>
<dbReference type="InterPro" id="IPR050668">
    <property type="entry name" value="Cytochrome_b5"/>
</dbReference>
<dbReference type="AlphaFoldDB" id="A0A0K0CVX3"/>
<evidence type="ECO:0000256" key="4">
    <source>
        <dbReference type="ARBA" id="ARBA00022692"/>
    </source>
</evidence>
<evidence type="ECO:0000313" key="16">
    <source>
        <dbReference type="Proteomes" id="UP000035642"/>
    </source>
</evidence>
<evidence type="ECO:0000256" key="7">
    <source>
        <dbReference type="ARBA" id="ARBA00022848"/>
    </source>
</evidence>
<evidence type="ECO:0000256" key="14">
    <source>
        <dbReference type="RuleBase" id="RU362121"/>
    </source>
</evidence>
<reference evidence="17" key="2">
    <citation type="submission" date="2017-02" db="UniProtKB">
        <authorList>
            <consortium name="WormBaseParasite"/>
        </authorList>
    </citation>
    <scope>IDENTIFICATION</scope>
</reference>
<dbReference type="Proteomes" id="UP000035642">
    <property type="component" value="Unassembled WGS sequence"/>
</dbReference>
<sequence>MSCQEISRCEVAQHCTPDDAWIIIHNDVIDVTKFLDEHPGGVEIMIEYLGCDATDAFESVGHSTTARMLAEKCKLGTLPKHEVTETAQYITEAKTLLETRYVFCMSQI</sequence>
<evidence type="ECO:0000256" key="1">
    <source>
        <dbReference type="ARBA" id="ARBA00004131"/>
    </source>
</evidence>
<keyword evidence="4" id="KW-0812">Transmembrane</keyword>
<evidence type="ECO:0000256" key="11">
    <source>
        <dbReference type="ARBA" id="ARBA00037877"/>
    </source>
</evidence>